<dbReference type="RefSeq" id="XP_014564434.1">
    <property type="nucleotide sequence ID" value="XM_014708948.1"/>
</dbReference>
<proteinExistence type="predicted"/>
<dbReference type="GeneID" id="26260887"/>
<dbReference type="InParanoid" id="A0A0B2UMV1"/>
<keyword evidence="2" id="KW-1185">Reference proteome</keyword>
<accession>A0A0B2UMV1</accession>
<protein>
    <submittedName>
        <fullName evidence="1">Uncharacterized protein</fullName>
    </submittedName>
</protein>
<reference evidence="1 2" key="1">
    <citation type="journal article" date="2014" name="MBio">
        <title>The Ordospora colligata genome; evolution of extreme reduction in microsporidia and host-to-parasite horizontal gene transfer.</title>
        <authorList>
            <person name="Pombert J.-F."/>
            <person name="Haag K.L."/>
            <person name="Beidas S."/>
            <person name="Ebert D."/>
            <person name="Keeling P.J."/>
        </authorList>
    </citation>
    <scope>NUCLEOTIDE SEQUENCE [LARGE SCALE GENOMIC DNA]</scope>
    <source>
        <strain evidence="1 2">OC4</strain>
    </source>
</reference>
<dbReference type="AlphaFoldDB" id="A0A0B2UMV1"/>
<name>A0A0B2UMV1_9MICR</name>
<dbReference type="VEuPathDB" id="MicrosporidiaDB:M896_010440"/>
<comment type="caution">
    <text evidence="1">The sequence shown here is derived from an EMBL/GenBank/DDBJ whole genome shotgun (WGS) entry which is preliminary data.</text>
</comment>
<dbReference type="OrthoDB" id="2191268at2759"/>
<gene>
    <name evidence="1" type="ORF">M896_010440</name>
</gene>
<evidence type="ECO:0000313" key="1">
    <source>
        <dbReference type="EMBL" id="KHN70392.1"/>
    </source>
</evidence>
<dbReference type="Proteomes" id="UP000031056">
    <property type="component" value="Unassembled WGS sequence"/>
</dbReference>
<evidence type="ECO:0000313" key="2">
    <source>
        <dbReference type="Proteomes" id="UP000031056"/>
    </source>
</evidence>
<organism evidence="1 2">
    <name type="scientific">Ordospora colligata OC4</name>
    <dbReference type="NCBI Taxonomy" id="1354746"/>
    <lineage>
        <taxon>Eukaryota</taxon>
        <taxon>Fungi</taxon>
        <taxon>Fungi incertae sedis</taxon>
        <taxon>Microsporidia</taxon>
        <taxon>Ordosporidae</taxon>
        <taxon>Ordospora</taxon>
    </lineage>
</organism>
<sequence>MKELVDVLYYDHILSKLANLYTLDSRSDEIVQYQKIAQKILIKLRADKIVFDAEVGLKFVYVKMYDLHFSFSKCAGRLHVSCCPNHYLKFVKTSYDYLMKISLEYKCLTEHTGFNKLIYVIAMAALMNSVTYEQFIMISKADHNAATIGSCLEKHGIKIIRKEDFEEKKVKAFRTMGIEMKNETEHLNKSFQLIMDELKKIYLSFGFPLLQFFTTNEMIKQKGANQDELKGIEGIPNDADSYKQSIIKEYMNMKAALNKTRSIFINPKDNGEKIGWGPESDLHN</sequence>
<dbReference type="HOGENOM" id="CLU_980388_0_0_1"/>
<dbReference type="EMBL" id="JOKQ01000001">
    <property type="protein sequence ID" value="KHN70392.1"/>
    <property type="molecule type" value="Genomic_DNA"/>
</dbReference>